<evidence type="ECO:0000313" key="12">
    <source>
        <dbReference type="Proteomes" id="UP000414233"/>
    </source>
</evidence>
<protein>
    <submittedName>
        <fullName evidence="11">Murein DD-endopeptidase MepM</fullName>
        <ecNumber evidence="11">3.4.24.-</ecNumber>
    </submittedName>
</protein>
<dbReference type="Pfam" id="PF01551">
    <property type="entry name" value="Peptidase_M23"/>
    <property type="match status" value="1"/>
</dbReference>
<keyword evidence="6" id="KW-0862">Zinc</keyword>
<dbReference type="InterPro" id="IPR016047">
    <property type="entry name" value="M23ase_b-sheet_dom"/>
</dbReference>
<proteinExistence type="predicted"/>
<evidence type="ECO:0000259" key="9">
    <source>
        <dbReference type="Pfam" id="PF01551"/>
    </source>
</evidence>
<dbReference type="Gene3D" id="3.10.450.350">
    <property type="match status" value="2"/>
</dbReference>
<evidence type="ECO:0000256" key="4">
    <source>
        <dbReference type="ARBA" id="ARBA00022723"/>
    </source>
</evidence>
<keyword evidence="8" id="KW-1133">Transmembrane helix</keyword>
<keyword evidence="4" id="KW-0479">Metal-binding</keyword>
<dbReference type="PANTHER" id="PTHR21666:SF288">
    <property type="entry name" value="CELL DIVISION PROTEIN YTFB"/>
    <property type="match status" value="1"/>
</dbReference>
<dbReference type="SUPFAM" id="SSF51261">
    <property type="entry name" value="Duplicated hybrid motif"/>
    <property type="match status" value="1"/>
</dbReference>
<evidence type="ECO:0000256" key="2">
    <source>
        <dbReference type="ARBA" id="ARBA00004196"/>
    </source>
</evidence>
<dbReference type="AlphaFoldDB" id="A0A5E4TZJ0"/>
<dbReference type="EMBL" id="CABPRZ010000005">
    <property type="protein sequence ID" value="VVD93346.1"/>
    <property type="molecule type" value="Genomic_DNA"/>
</dbReference>
<dbReference type="Proteomes" id="UP000414233">
    <property type="component" value="Unassembled WGS sequence"/>
</dbReference>
<dbReference type="GO" id="GO:0006508">
    <property type="term" value="P:proteolysis"/>
    <property type="evidence" value="ECO:0007669"/>
    <property type="project" value="UniProtKB-KW"/>
</dbReference>
<evidence type="ECO:0000313" key="11">
    <source>
        <dbReference type="EMBL" id="VVD93346.1"/>
    </source>
</evidence>
<dbReference type="GO" id="GO:0004222">
    <property type="term" value="F:metalloendopeptidase activity"/>
    <property type="evidence" value="ECO:0007669"/>
    <property type="project" value="TreeGrafter"/>
</dbReference>
<dbReference type="Gene3D" id="2.70.70.10">
    <property type="entry name" value="Glucose Permease (Domain IIA)"/>
    <property type="match status" value="1"/>
</dbReference>
<sequence length="456" mass="49885">MWPKLRDFFARELLILIDPTQAKHRKRKVQIVATVGSALTLGMVTAFGVAPMVPDSVRAGASVTLPLTFPDLAKQIEQLDAHSETFVQQVALRRGETLDDLLARLSIRDAAAQRFIRDNAVARRLIGIPAGQVVQAETDGAGKLLSLSTVLSTGAANAQQLVLERNDAGVLRARVDTLPNDTEWAMRSGGISGNFFSAMDDAGVPDAVVAQMVNIFSGVINFQRDVSRGDRFRLVYENIVQQDRTVRAGRVLAVEFINRGKTYQAIWYAEPGGNSDGAYYGFDGRNLKQAFLRTPVEFSRISSAFGGREHPFAHRWKQHNGVDLAAPIGTRVFAAGDGVISFVGKQSGYGNLIMIDHAGDYQTRYAHLSAFGPAIRAGTRVTQGQAIGYVGQTGWATGPHLHYELRYKDQPRDPFSTDVAAVAPLSGARLKLFDMYAANLLKRIDLMRTVQVAQRD</sequence>
<feature type="transmembrane region" description="Helical" evidence="8">
    <location>
        <begin position="31"/>
        <end position="53"/>
    </location>
</feature>
<evidence type="ECO:0000256" key="3">
    <source>
        <dbReference type="ARBA" id="ARBA00022670"/>
    </source>
</evidence>
<dbReference type="GO" id="GO:0046872">
    <property type="term" value="F:metal ion binding"/>
    <property type="evidence" value="ECO:0007669"/>
    <property type="project" value="UniProtKB-KW"/>
</dbReference>
<organism evidence="11 12">
    <name type="scientific">Pandoraea terrae</name>
    <dbReference type="NCBI Taxonomy" id="1537710"/>
    <lineage>
        <taxon>Bacteria</taxon>
        <taxon>Pseudomonadati</taxon>
        <taxon>Pseudomonadota</taxon>
        <taxon>Betaproteobacteria</taxon>
        <taxon>Burkholderiales</taxon>
        <taxon>Burkholderiaceae</taxon>
        <taxon>Pandoraea</taxon>
    </lineage>
</organism>
<dbReference type="InterPro" id="IPR050570">
    <property type="entry name" value="Cell_wall_metabolism_enzyme"/>
</dbReference>
<dbReference type="EC" id="3.4.24.-" evidence="11"/>
<dbReference type="RefSeq" id="WP_150696605.1">
    <property type="nucleotide sequence ID" value="NZ_CABPRZ010000005.1"/>
</dbReference>
<dbReference type="CDD" id="cd12797">
    <property type="entry name" value="M23_peptidase"/>
    <property type="match status" value="1"/>
</dbReference>
<evidence type="ECO:0000256" key="1">
    <source>
        <dbReference type="ARBA" id="ARBA00001947"/>
    </source>
</evidence>
<name>A0A5E4TZJ0_9BURK</name>
<reference evidence="11 12" key="1">
    <citation type="submission" date="2019-08" db="EMBL/GenBank/DDBJ databases">
        <authorList>
            <person name="Peeters C."/>
        </authorList>
    </citation>
    <scope>NUCLEOTIDE SEQUENCE [LARGE SCALE GENOMIC DNA]</scope>
    <source>
        <strain evidence="11 12">LMG 30175</strain>
    </source>
</reference>
<keyword evidence="8" id="KW-0472">Membrane</keyword>
<dbReference type="GO" id="GO:0030313">
    <property type="term" value="C:cell envelope"/>
    <property type="evidence" value="ECO:0007669"/>
    <property type="project" value="UniProtKB-SubCell"/>
</dbReference>
<feature type="domain" description="Csd3-like second N-terminal" evidence="10">
    <location>
        <begin position="187"/>
        <end position="305"/>
    </location>
</feature>
<keyword evidence="8" id="KW-0812">Transmembrane</keyword>
<keyword evidence="5 11" id="KW-0378">Hydrolase</keyword>
<dbReference type="InterPro" id="IPR011055">
    <property type="entry name" value="Dup_hybrid_motif"/>
</dbReference>
<evidence type="ECO:0000256" key="8">
    <source>
        <dbReference type="SAM" id="Phobius"/>
    </source>
</evidence>
<keyword evidence="12" id="KW-1185">Reference proteome</keyword>
<evidence type="ECO:0000256" key="5">
    <source>
        <dbReference type="ARBA" id="ARBA00022801"/>
    </source>
</evidence>
<evidence type="ECO:0000256" key="6">
    <source>
        <dbReference type="ARBA" id="ARBA00022833"/>
    </source>
</evidence>
<dbReference type="InterPro" id="IPR045834">
    <property type="entry name" value="Csd3_N2"/>
</dbReference>
<keyword evidence="7" id="KW-0482">Metalloprotease</keyword>
<keyword evidence="3" id="KW-0645">Protease</keyword>
<feature type="domain" description="M23ase beta-sheet core" evidence="9">
    <location>
        <begin position="318"/>
        <end position="414"/>
    </location>
</feature>
<dbReference type="PANTHER" id="PTHR21666">
    <property type="entry name" value="PEPTIDASE-RELATED"/>
    <property type="match status" value="1"/>
</dbReference>
<accession>A0A5E4TZJ0</accession>
<comment type="subcellular location">
    <subcellularLocation>
        <location evidence="2">Cell envelope</location>
    </subcellularLocation>
</comment>
<evidence type="ECO:0000259" key="10">
    <source>
        <dbReference type="Pfam" id="PF19425"/>
    </source>
</evidence>
<comment type="cofactor">
    <cofactor evidence="1">
        <name>Zn(2+)</name>
        <dbReference type="ChEBI" id="CHEBI:29105"/>
    </cofactor>
</comment>
<dbReference type="Pfam" id="PF19425">
    <property type="entry name" value="Csd3_N2"/>
    <property type="match status" value="1"/>
</dbReference>
<gene>
    <name evidence="11" type="primary">mepM</name>
    <name evidence="11" type="ORF">PTE30175_01677</name>
</gene>
<evidence type="ECO:0000256" key="7">
    <source>
        <dbReference type="ARBA" id="ARBA00023049"/>
    </source>
</evidence>
<dbReference type="OrthoDB" id="9815245at2"/>